<dbReference type="InterPro" id="IPR024623">
    <property type="entry name" value="YtxH"/>
</dbReference>
<feature type="compositionally biased region" description="Polar residues" evidence="1">
    <location>
        <begin position="94"/>
        <end position="117"/>
    </location>
</feature>
<name>A0A4Y6V072_SACBS</name>
<dbReference type="Proteomes" id="UP000316968">
    <property type="component" value="Chromosome"/>
</dbReference>
<dbReference type="AlphaFoldDB" id="A0A4Y6V072"/>
<organism evidence="3 4">
    <name type="scientific">Saccharibacillus brassicae</name>
    <dbReference type="NCBI Taxonomy" id="2583377"/>
    <lineage>
        <taxon>Bacteria</taxon>
        <taxon>Bacillati</taxon>
        <taxon>Bacillota</taxon>
        <taxon>Bacilli</taxon>
        <taxon>Bacillales</taxon>
        <taxon>Paenibacillaceae</taxon>
        <taxon>Saccharibacillus</taxon>
    </lineage>
</organism>
<dbReference type="RefSeq" id="WP_141448555.1">
    <property type="nucleotide sequence ID" value="NZ_CBCSAZ010000005.1"/>
</dbReference>
<dbReference type="OrthoDB" id="2623754at2"/>
<protein>
    <submittedName>
        <fullName evidence="3">YtxH domain-containing protein</fullName>
    </submittedName>
</protein>
<accession>A0A4Y6V072</accession>
<keyword evidence="4" id="KW-1185">Reference proteome</keyword>
<keyword evidence="2" id="KW-0472">Membrane</keyword>
<reference evidence="3 4" key="1">
    <citation type="submission" date="2019-06" db="EMBL/GenBank/DDBJ databases">
        <title>Saccharibacillus brassicae sp. nov., an endophytic bacterium isolated from Chinese cabbage seeds (Brassica pekinensis).</title>
        <authorList>
            <person name="Jiang L."/>
            <person name="Lee J."/>
            <person name="Kim S.W."/>
        </authorList>
    </citation>
    <scope>NUCLEOTIDE SEQUENCE [LARGE SCALE GENOMIC DNA]</scope>
    <source>
        <strain evidence="4">KCTC 43072 / ATSA2</strain>
    </source>
</reference>
<dbReference type="KEGG" id="saca:FFV09_14875"/>
<evidence type="ECO:0000313" key="4">
    <source>
        <dbReference type="Proteomes" id="UP000316968"/>
    </source>
</evidence>
<dbReference type="Pfam" id="PF12732">
    <property type="entry name" value="YtxH"/>
    <property type="match status" value="1"/>
</dbReference>
<sequence>MEKSFITTAAIGAAAGALIGAGAALIVATQKGEEIRHTVLDAVEALREAGPQMNEKGHALAEKSQEVTGVVKETLGAVKELKEDTVSAAREVKSNVQDSVRTSGTNGKPTDGSAGSI</sequence>
<evidence type="ECO:0000256" key="1">
    <source>
        <dbReference type="SAM" id="MobiDB-lite"/>
    </source>
</evidence>
<gene>
    <name evidence="3" type="ORF">FFV09_14875</name>
</gene>
<evidence type="ECO:0000313" key="3">
    <source>
        <dbReference type="EMBL" id="QDH22011.1"/>
    </source>
</evidence>
<proteinExistence type="predicted"/>
<keyword evidence="2" id="KW-0812">Transmembrane</keyword>
<dbReference type="EMBL" id="CP041217">
    <property type="protein sequence ID" value="QDH22011.1"/>
    <property type="molecule type" value="Genomic_DNA"/>
</dbReference>
<keyword evidence="2" id="KW-1133">Transmembrane helix</keyword>
<evidence type="ECO:0000256" key="2">
    <source>
        <dbReference type="SAM" id="Phobius"/>
    </source>
</evidence>
<feature type="transmembrane region" description="Helical" evidence="2">
    <location>
        <begin position="6"/>
        <end position="28"/>
    </location>
</feature>
<feature type="region of interest" description="Disordered" evidence="1">
    <location>
        <begin position="86"/>
        <end position="117"/>
    </location>
</feature>